<proteinExistence type="predicted"/>
<organism evidence="7 8">
    <name type="scientific">Iris pallida</name>
    <name type="common">Sweet iris</name>
    <dbReference type="NCBI Taxonomy" id="29817"/>
    <lineage>
        <taxon>Eukaryota</taxon>
        <taxon>Viridiplantae</taxon>
        <taxon>Streptophyta</taxon>
        <taxon>Embryophyta</taxon>
        <taxon>Tracheophyta</taxon>
        <taxon>Spermatophyta</taxon>
        <taxon>Magnoliopsida</taxon>
        <taxon>Liliopsida</taxon>
        <taxon>Asparagales</taxon>
        <taxon>Iridaceae</taxon>
        <taxon>Iridoideae</taxon>
        <taxon>Irideae</taxon>
        <taxon>Iris</taxon>
    </lineage>
</organism>
<dbReference type="GO" id="GO:0005634">
    <property type="term" value="C:nucleus"/>
    <property type="evidence" value="ECO:0007669"/>
    <property type="project" value="UniProtKB-SubCell"/>
</dbReference>
<feature type="domain" description="Essential protein Yae1 N-terminal" evidence="6">
    <location>
        <begin position="79"/>
        <end position="111"/>
    </location>
</feature>
<feature type="region of interest" description="Disordered" evidence="5">
    <location>
        <begin position="162"/>
        <end position="181"/>
    </location>
</feature>
<evidence type="ECO:0000313" key="7">
    <source>
        <dbReference type="EMBL" id="KAJ6802799.1"/>
    </source>
</evidence>
<dbReference type="InterPro" id="IPR038881">
    <property type="entry name" value="Yae1-like"/>
</dbReference>
<dbReference type="AlphaFoldDB" id="A0AAX6EFU8"/>
<keyword evidence="3" id="KW-0963">Cytoplasm</keyword>
<evidence type="ECO:0000256" key="4">
    <source>
        <dbReference type="ARBA" id="ARBA00023242"/>
    </source>
</evidence>
<evidence type="ECO:0000313" key="8">
    <source>
        <dbReference type="Proteomes" id="UP001140949"/>
    </source>
</evidence>
<protein>
    <submittedName>
        <fullName evidence="7">Yae1 domain-containing protein 1-like</fullName>
    </submittedName>
</protein>
<reference evidence="7" key="2">
    <citation type="submission" date="2023-04" db="EMBL/GenBank/DDBJ databases">
        <authorList>
            <person name="Bruccoleri R.E."/>
            <person name="Oakeley E.J."/>
            <person name="Faust A.-M."/>
            <person name="Dessus-Babus S."/>
            <person name="Altorfer M."/>
            <person name="Burckhardt D."/>
            <person name="Oertli M."/>
            <person name="Naumann U."/>
            <person name="Petersen F."/>
            <person name="Wong J."/>
        </authorList>
    </citation>
    <scope>NUCLEOTIDE SEQUENCE</scope>
    <source>
        <strain evidence="7">GSM-AAB239-AS_SAM_17_03QT</strain>
        <tissue evidence="7">Leaf</tissue>
    </source>
</reference>
<dbReference type="PANTHER" id="PTHR18829">
    <property type="entry name" value="PROTEIN YAE1 HOMOLOG"/>
    <property type="match status" value="1"/>
</dbReference>
<dbReference type="InterPro" id="IPR019191">
    <property type="entry name" value="Essential_protein_Yae1_N"/>
</dbReference>
<evidence type="ECO:0000259" key="6">
    <source>
        <dbReference type="Pfam" id="PF09811"/>
    </source>
</evidence>
<dbReference type="Pfam" id="PF09811">
    <property type="entry name" value="Yae1_N"/>
    <property type="match status" value="1"/>
</dbReference>
<evidence type="ECO:0000256" key="1">
    <source>
        <dbReference type="ARBA" id="ARBA00004123"/>
    </source>
</evidence>
<accession>A0AAX6EFU8</accession>
<comment type="caution">
    <text evidence="7">The sequence shown here is derived from an EMBL/GenBank/DDBJ whole genome shotgun (WGS) entry which is preliminary data.</text>
</comment>
<dbReference type="PANTHER" id="PTHR18829:SF0">
    <property type="entry name" value="PROTEIN YAE1 HOMOLOG"/>
    <property type="match status" value="1"/>
</dbReference>
<dbReference type="EMBL" id="JANAVB010037018">
    <property type="protein sequence ID" value="KAJ6802799.1"/>
    <property type="molecule type" value="Genomic_DNA"/>
</dbReference>
<gene>
    <name evidence="7" type="ORF">M6B38_191610</name>
</gene>
<comment type="subcellular location">
    <subcellularLocation>
        <location evidence="2">Cytoplasm</location>
    </subcellularLocation>
    <subcellularLocation>
        <location evidence="1">Nucleus</location>
    </subcellularLocation>
</comment>
<name>A0AAX6EFU8_IRIPA</name>
<reference evidence="7" key="1">
    <citation type="journal article" date="2023" name="GigaByte">
        <title>Genome assembly of the bearded iris, Iris pallida Lam.</title>
        <authorList>
            <person name="Bruccoleri R.E."/>
            <person name="Oakeley E.J."/>
            <person name="Faust A.M.E."/>
            <person name="Altorfer M."/>
            <person name="Dessus-Babus S."/>
            <person name="Burckhardt D."/>
            <person name="Oertli M."/>
            <person name="Naumann U."/>
            <person name="Petersen F."/>
            <person name="Wong J."/>
        </authorList>
    </citation>
    <scope>NUCLEOTIDE SEQUENCE</scope>
    <source>
        <strain evidence="7">GSM-AAB239-AS_SAM_17_03QT</strain>
    </source>
</reference>
<sequence>MADDAPIYDLRNSLEKLKVETITPMSSDIEKSDLKDDSLDFWCEDDVTDDAFGESSALNREWNRRHEQFHSVSLQKKSITAGKEASAQDGFNVGFKQSVHVGCNWGLVRGITSAFANLPDHLKERLAGKPENKDKLQKLCGSVQSISTTDALKMYHNSIQRTEATQNHSETNSQTEDSSSSQLDSLYNELISLLHNSQEINVTVKSGQEAL</sequence>
<evidence type="ECO:0000256" key="3">
    <source>
        <dbReference type="ARBA" id="ARBA00022490"/>
    </source>
</evidence>
<keyword evidence="4" id="KW-0539">Nucleus</keyword>
<evidence type="ECO:0000256" key="2">
    <source>
        <dbReference type="ARBA" id="ARBA00004496"/>
    </source>
</evidence>
<keyword evidence="8" id="KW-1185">Reference proteome</keyword>
<dbReference type="Proteomes" id="UP001140949">
    <property type="component" value="Unassembled WGS sequence"/>
</dbReference>
<evidence type="ECO:0000256" key="5">
    <source>
        <dbReference type="SAM" id="MobiDB-lite"/>
    </source>
</evidence>
<dbReference type="GO" id="GO:0005737">
    <property type="term" value="C:cytoplasm"/>
    <property type="evidence" value="ECO:0007669"/>
    <property type="project" value="UniProtKB-SubCell"/>
</dbReference>